<evidence type="ECO:0008006" key="4">
    <source>
        <dbReference type="Google" id="ProtNLM"/>
    </source>
</evidence>
<accession>A0AA38SE00</accession>
<proteinExistence type="predicted"/>
<sequence>MFRRTAIILGLLSLTVPAVIAAEPNLDARAQCNANNCYRALQHTTGHFSTRGGALDCSAYLVTTVTPAASTVYSTRSVTDGRVTFVTFITPVTFEETATATVTSTQTDGPAPLNKRAAGTIPDWASTACGPDVTARFSSACSCIGITSTVVTVSAPVLTDYVDISTIVTNTVTLETQTSLTTKTGTTTTTSIVFETTAPVCGLTRACNISGPDNYRAACGEQAGCVCNILYGAGLYGSCAGCISDGNFCWNNGPDSNCCSGYCENNYCRATTV</sequence>
<evidence type="ECO:0000313" key="3">
    <source>
        <dbReference type="Proteomes" id="UP001174691"/>
    </source>
</evidence>
<name>A0AA38SE00_9PEZI</name>
<keyword evidence="1" id="KW-0732">Signal</keyword>
<dbReference type="EMBL" id="JANBVN010000004">
    <property type="protein sequence ID" value="KAJ9165355.1"/>
    <property type="molecule type" value="Genomic_DNA"/>
</dbReference>
<gene>
    <name evidence="2" type="ORF">NKR19_g445</name>
</gene>
<feature type="signal peptide" evidence="1">
    <location>
        <begin position="1"/>
        <end position="21"/>
    </location>
</feature>
<feature type="chain" id="PRO_5041219142" description="Chitin-binding type-1 domain-containing protein" evidence="1">
    <location>
        <begin position="22"/>
        <end position="273"/>
    </location>
</feature>
<comment type="caution">
    <text evidence="2">The sequence shown here is derived from an EMBL/GenBank/DDBJ whole genome shotgun (WGS) entry which is preliminary data.</text>
</comment>
<organism evidence="2 3">
    <name type="scientific">Coniochaeta hoffmannii</name>
    <dbReference type="NCBI Taxonomy" id="91930"/>
    <lineage>
        <taxon>Eukaryota</taxon>
        <taxon>Fungi</taxon>
        <taxon>Dikarya</taxon>
        <taxon>Ascomycota</taxon>
        <taxon>Pezizomycotina</taxon>
        <taxon>Sordariomycetes</taxon>
        <taxon>Sordariomycetidae</taxon>
        <taxon>Coniochaetales</taxon>
        <taxon>Coniochaetaceae</taxon>
        <taxon>Coniochaeta</taxon>
    </lineage>
</organism>
<protein>
    <recommendedName>
        <fullName evidence="4">Chitin-binding type-1 domain-containing protein</fullName>
    </recommendedName>
</protein>
<dbReference type="Proteomes" id="UP001174691">
    <property type="component" value="Unassembled WGS sequence"/>
</dbReference>
<reference evidence="2" key="1">
    <citation type="submission" date="2022-07" db="EMBL/GenBank/DDBJ databases">
        <title>Fungi with potential for degradation of polypropylene.</title>
        <authorList>
            <person name="Gostincar C."/>
        </authorList>
    </citation>
    <scope>NUCLEOTIDE SEQUENCE</scope>
    <source>
        <strain evidence="2">EXF-13287</strain>
    </source>
</reference>
<keyword evidence="3" id="KW-1185">Reference proteome</keyword>
<dbReference type="AlphaFoldDB" id="A0AA38SE00"/>
<evidence type="ECO:0000313" key="2">
    <source>
        <dbReference type="EMBL" id="KAJ9165355.1"/>
    </source>
</evidence>
<evidence type="ECO:0000256" key="1">
    <source>
        <dbReference type="SAM" id="SignalP"/>
    </source>
</evidence>